<comment type="caution">
    <text evidence="1">The sequence shown here is derived from an EMBL/GenBank/DDBJ whole genome shotgun (WGS) entry which is preliminary data.</text>
</comment>
<name>A0ACC2VWX9_9TREE</name>
<dbReference type="Proteomes" id="UP001227268">
    <property type="component" value="Unassembled WGS sequence"/>
</dbReference>
<evidence type="ECO:0000313" key="1">
    <source>
        <dbReference type="EMBL" id="KAJ9103121.1"/>
    </source>
</evidence>
<gene>
    <name evidence="1" type="ORF">QFC21_002543</name>
</gene>
<accession>A0ACC2VWX9</accession>
<organism evidence="1 2">
    <name type="scientific">Naganishia friedmannii</name>
    <dbReference type="NCBI Taxonomy" id="89922"/>
    <lineage>
        <taxon>Eukaryota</taxon>
        <taxon>Fungi</taxon>
        <taxon>Dikarya</taxon>
        <taxon>Basidiomycota</taxon>
        <taxon>Agaricomycotina</taxon>
        <taxon>Tremellomycetes</taxon>
        <taxon>Filobasidiales</taxon>
        <taxon>Filobasidiaceae</taxon>
        <taxon>Naganishia</taxon>
    </lineage>
</organism>
<reference evidence="1" key="1">
    <citation type="submission" date="2023-04" db="EMBL/GenBank/DDBJ databases">
        <title>Draft Genome sequencing of Naganishia species isolated from polar environments using Oxford Nanopore Technology.</title>
        <authorList>
            <person name="Leo P."/>
            <person name="Venkateswaran K."/>
        </authorList>
    </citation>
    <scope>NUCLEOTIDE SEQUENCE</scope>
    <source>
        <strain evidence="1">MNA-CCFEE 5423</strain>
    </source>
</reference>
<sequence>MGREVLDHTAAHIRPRITTDELDRICHEAIIARDSYPSTLNYRGCPKSVCISVNEVICHGIPDQTVLQKGDIVNLDISLYHGGFHADLNATYPVGHIDEESKELIKATKQALDEAMAICKPGTLYSIDAHPLVQFHGKPLIAHYGGSKTPGKMEVGHCFTIEPMINAGGAASCDHWNDSWTAVAKDGSRSAQFEDMVL</sequence>
<protein>
    <submittedName>
        <fullName evidence="1">Uncharacterized protein</fullName>
    </submittedName>
</protein>
<evidence type="ECO:0000313" key="2">
    <source>
        <dbReference type="Proteomes" id="UP001227268"/>
    </source>
</evidence>
<proteinExistence type="predicted"/>
<keyword evidence="2" id="KW-1185">Reference proteome</keyword>
<dbReference type="EMBL" id="JASBWT010000007">
    <property type="protein sequence ID" value="KAJ9103121.1"/>
    <property type="molecule type" value="Genomic_DNA"/>
</dbReference>